<keyword evidence="2" id="KW-1185">Reference proteome</keyword>
<proteinExistence type="predicted"/>
<dbReference type="AlphaFoldDB" id="A0A7J8QZB2"/>
<accession>A0A7J8QZB2</accession>
<name>A0A7J8QZB2_GOSDV</name>
<dbReference type="Proteomes" id="UP000593561">
    <property type="component" value="Unassembled WGS sequence"/>
</dbReference>
<dbReference type="EMBL" id="JABFAC010000002">
    <property type="protein sequence ID" value="MBA0606898.1"/>
    <property type="molecule type" value="Genomic_DNA"/>
</dbReference>
<evidence type="ECO:0000313" key="2">
    <source>
        <dbReference type="Proteomes" id="UP000593561"/>
    </source>
</evidence>
<reference evidence="1 2" key="1">
    <citation type="journal article" date="2019" name="Genome Biol. Evol.">
        <title>Insights into the evolution of the New World diploid cottons (Gossypium, subgenus Houzingenia) based on genome sequencing.</title>
        <authorList>
            <person name="Grover C.E."/>
            <person name="Arick M.A. 2nd"/>
            <person name="Thrash A."/>
            <person name="Conover J.L."/>
            <person name="Sanders W.S."/>
            <person name="Peterson D.G."/>
            <person name="Frelichowski J.E."/>
            <person name="Scheffler J.A."/>
            <person name="Scheffler B.E."/>
            <person name="Wendel J.F."/>
        </authorList>
    </citation>
    <scope>NUCLEOTIDE SEQUENCE [LARGE SCALE GENOMIC DNA]</scope>
    <source>
        <strain evidence="1">27</strain>
        <tissue evidence="1">Leaf</tissue>
    </source>
</reference>
<organism evidence="1 2">
    <name type="scientific">Gossypium davidsonii</name>
    <name type="common">Davidson's cotton</name>
    <name type="synonym">Gossypium klotzschianum subsp. davidsonii</name>
    <dbReference type="NCBI Taxonomy" id="34287"/>
    <lineage>
        <taxon>Eukaryota</taxon>
        <taxon>Viridiplantae</taxon>
        <taxon>Streptophyta</taxon>
        <taxon>Embryophyta</taxon>
        <taxon>Tracheophyta</taxon>
        <taxon>Spermatophyta</taxon>
        <taxon>Magnoliopsida</taxon>
        <taxon>eudicotyledons</taxon>
        <taxon>Gunneridae</taxon>
        <taxon>Pentapetalae</taxon>
        <taxon>rosids</taxon>
        <taxon>malvids</taxon>
        <taxon>Malvales</taxon>
        <taxon>Malvaceae</taxon>
        <taxon>Malvoideae</taxon>
        <taxon>Gossypium</taxon>
    </lineage>
</organism>
<protein>
    <submittedName>
        <fullName evidence="1">Uncharacterized protein</fullName>
    </submittedName>
</protein>
<sequence length="123" mass="13671">MYTSPTIHPSDCRNEEALINDDVNVGKAETFSTTVTVTIPIADSSAPIALDKGMSSFSTWTIGQKHNPNHKTSTPWCKLLSQSTLWWLVNDDGPVVTRVVNNDGGDQWVLEWRIVLEVLMLLC</sequence>
<gene>
    <name evidence="1" type="ORF">Godav_019298</name>
</gene>
<comment type="caution">
    <text evidence="1">The sequence shown here is derived from an EMBL/GenBank/DDBJ whole genome shotgun (WGS) entry which is preliminary data.</text>
</comment>
<evidence type="ECO:0000313" key="1">
    <source>
        <dbReference type="EMBL" id="MBA0606898.1"/>
    </source>
</evidence>